<feature type="repeat" description="WD" evidence="3">
    <location>
        <begin position="508"/>
        <end position="549"/>
    </location>
</feature>
<name>A0ABS3FR78_9CYAN</name>
<dbReference type="InterPro" id="IPR000719">
    <property type="entry name" value="Prot_kinase_dom"/>
</dbReference>
<feature type="compositionally biased region" description="Polar residues" evidence="4">
    <location>
        <begin position="24"/>
        <end position="37"/>
    </location>
</feature>
<comment type="caution">
    <text evidence="6">The sequence shown here is derived from an EMBL/GenBank/DDBJ whole genome shotgun (WGS) entry which is preliminary data.</text>
</comment>
<dbReference type="SUPFAM" id="SSF50978">
    <property type="entry name" value="WD40 repeat-like"/>
    <property type="match status" value="1"/>
</dbReference>
<dbReference type="PROSITE" id="PS50294">
    <property type="entry name" value="WD_REPEATS_REGION"/>
    <property type="match status" value="7"/>
</dbReference>
<feature type="repeat" description="WD" evidence="3">
    <location>
        <begin position="424"/>
        <end position="465"/>
    </location>
</feature>
<evidence type="ECO:0000313" key="7">
    <source>
        <dbReference type="Proteomes" id="UP000664844"/>
    </source>
</evidence>
<dbReference type="Proteomes" id="UP000664844">
    <property type="component" value="Unassembled WGS sequence"/>
</dbReference>
<keyword evidence="2" id="KW-0677">Repeat</keyword>
<keyword evidence="1 3" id="KW-0853">WD repeat</keyword>
<dbReference type="GO" id="GO:0004674">
    <property type="term" value="F:protein serine/threonine kinase activity"/>
    <property type="evidence" value="ECO:0007669"/>
    <property type="project" value="UniProtKB-KW"/>
</dbReference>
<dbReference type="PROSITE" id="PS00678">
    <property type="entry name" value="WD_REPEATS_1"/>
    <property type="match status" value="2"/>
</dbReference>
<keyword evidence="7" id="KW-1185">Reference proteome</keyword>
<dbReference type="InterPro" id="IPR001680">
    <property type="entry name" value="WD40_rpt"/>
</dbReference>
<dbReference type="InterPro" id="IPR036322">
    <property type="entry name" value="WD40_repeat_dom_sf"/>
</dbReference>
<dbReference type="SMART" id="SM00220">
    <property type="entry name" value="S_TKc"/>
    <property type="match status" value="1"/>
</dbReference>
<dbReference type="Pfam" id="PF00069">
    <property type="entry name" value="Pkinase"/>
    <property type="match status" value="1"/>
</dbReference>
<dbReference type="CDD" id="cd00200">
    <property type="entry name" value="WD40"/>
    <property type="match status" value="1"/>
</dbReference>
<keyword evidence="6" id="KW-0723">Serine/threonine-protein kinase</keyword>
<sequence length="677" mass="74469">MEGNLYPGTTGENSPYTTDRDLLSSRSPQILPSPAQSSPQAFMSYCINPACPSPHNRDHKLFCLGCGMQLLLDQRYRPVKALSSGGFSVIYQVDDQGLPKVLKVLNLTQFTTLQTQKKALSLFEREARVLSQLHRQGIPYMEPSAYFTIAPPNRKTPLHCLVMEKIEGVNLEEWLKQQGTPLTQTLALEWLKQLVILLQEVHHHQFFHRDIKPSNIMRQPDGNLALIDFGTVREVAHLELSPQNVTPAGTVIISRGYAPPEQEKGHTVEQSDFFALGRTFVYLLTRQHPLTFYEPYTDEFRWRSSAPGISSEFAEFLDRLMAPFPSQRPRNTGEILSELARLDQIQNSHPIVHLMPPTRAISLLAPSGVKPTGRDFTLDRTLVGHQDGVWSVALSPGGHILVTGSWDNTIKVWNIATGQLLRTLMGHQEAVWSVAVTADGKTLASGSSDQQIKLWNLPTGQLIHTLTGHSNWVAAVDLSPNGKLIASGSSDKTIKVWSVKNGELIHTLQGHCYAVTCIAFTPDGKTLVSGSGDKTLKIWSLATGECLSTFTGHRASVTCLAISPDGKTGVSGDVKQTLCVWDLETQRVNYTLTGHSGTIWSVAIAPDGETFVSSSRDKTVKIWNLQTGELRCTLMGHRSAVNGVAIARSGEILVSASHDKTIKIWRSASQLSNLAIG</sequence>
<dbReference type="NCBIfam" id="NF045510">
    <property type="entry name" value="4Cys_prefix_kin"/>
    <property type="match status" value="1"/>
</dbReference>
<keyword evidence="6" id="KW-0808">Transferase</keyword>
<dbReference type="InterPro" id="IPR015943">
    <property type="entry name" value="WD40/YVTN_repeat-like_dom_sf"/>
</dbReference>
<proteinExistence type="predicted"/>
<dbReference type="EMBL" id="JAFLQW010000293">
    <property type="protein sequence ID" value="MBO0349624.1"/>
    <property type="molecule type" value="Genomic_DNA"/>
</dbReference>
<feature type="repeat" description="WD" evidence="3">
    <location>
        <begin position="382"/>
        <end position="423"/>
    </location>
</feature>
<dbReference type="PANTHER" id="PTHR22847:SF637">
    <property type="entry name" value="WD REPEAT DOMAIN 5B"/>
    <property type="match status" value="1"/>
</dbReference>
<dbReference type="SMART" id="SM00320">
    <property type="entry name" value="WD40"/>
    <property type="match status" value="7"/>
</dbReference>
<keyword evidence="6" id="KW-0418">Kinase</keyword>
<dbReference type="PROSITE" id="PS50082">
    <property type="entry name" value="WD_REPEATS_2"/>
    <property type="match status" value="7"/>
</dbReference>
<feature type="domain" description="Protein kinase" evidence="5">
    <location>
        <begin position="76"/>
        <end position="352"/>
    </location>
</feature>
<evidence type="ECO:0000313" key="6">
    <source>
        <dbReference type="EMBL" id="MBO0349624.1"/>
    </source>
</evidence>
<evidence type="ECO:0000256" key="4">
    <source>
        <dbReference type="SAM" id="MobiDB-lite"/>
    </source>
</evidence>
<dbReference type="RefSeq" id="WP_207088138.1">
    <property type="nucleotide sequence ID" value="NZ_JAFLQW010000293.1"/>
</dbReference>
<dbReference type="InterPro" id="IPR020472">
    <property type="entry name" value="WD40_PAC1"/>
</dbReference>
<dbReference type="InterPro" id="IPR011009">
    <property type="entry name" value="Kinase-like_dom_sf"/>
</dbReference>
<evidence type="ECO:0000256" key="1">
    <source>
        <dbReference type="ARBA" id="ARBA00022574"/>
    </source>
</evidence>
<evidence type="ECO:0000256" key="3">
    <source>
        <dbReference type="PROSITE-ProRule" id="PRU00221"/>
    </source>
</evidence>
<dbReference type="Gene3D" id="3.30.200.20">
    <property type="entry name" value="Phosphorylase Kinase, domain 1"/>
    <property type="match status" value="1"/>
</dbReference>
<feature type="repeat" description="WD" evidence="3">
    <location>
        <begin position="466"/>
        <end position="507"/>
    </location>
</feature>
<evidence type="ECO:0000256" key="2">
    <source>
        <dbReference type="ARBA" id="ARBA00022737"/>
    </source>
</evidence>
<accession>A0ABS3FR78</accession>
<dbReference type="Pfam" id="PF25173">
    <property type="entry name" value="Beta-prop_WDR3_1st"/>
    <property type="match status" value="1"/>
</dbReference>
<dbReference type="InterPro" id="IPR019775">
    <property type="entry name" value="WD40_repeat_CS"/>
</dbReference>
<feature type="repeat" description="WD" evidence="3">
    <location>
        <begin position="634"/>
        <end position="665"/>
    </location>
</feature>
<dbReference type="PRINTS" id="PR00320">
    <property type="entry name" value="GPROTEINBRPT"/>
</dbReference>
<reference evidence="6 7" key="1">
    <citation type="submission" date="2021-03" db="EMBL/GenBank/DDBJ databases">
        <title>Metabolic Capacity of the Antarctic Cyanobacterium Phormidium pseudopriestleyi that Sustains Oxygenic Photosynthesis in the Presence of Hydrogen Sulfide.</title>
        <authorList>
            <person name="Lumian J.E."/>
            <person name="Jungblut A.D."/>
            <person name="Dillon M.L."/>
            <person name="Hawes I."/>
            <person name="Doran P.T."/>
            <person name="Mackey T.J."/>
            <person name="Dick G.J."/>
            <person name="Grettenberger C.L."/>
            <person name="Sumner D.Y."/>
        </authorList>
    </citation>
    <scope>NUCLEOTIDE SEQUENCE [LARGE SCALE GENOMIC DNA]</scope>
    <source>
        <strain evidence="6 7">FRX01</strain>
    </source>
</reference>
<protein>
    <submittedName>
        <fullName evidence="6">Serine/threonine protein kinase</fullName>
    </submittedName>
</protein>
<dbReference type="CDD" id="cd14014">
    <property type="entry name" value="STKc_PknB_like"/>
    <property type="match status" value="1"/>
</dbReference>
<dbReference type="Gene3D" id="1.10.510.10">
    <property type="entry name" value="Transferase(Phosphotransferase) domain 1"/>
    <property type="match status" value="1"/>
</dbReference>
<feature type="repeat" description="WD" evidence="3">
    <location>
        <begin position="550"/>
        <end position="591"/>
    </location>
</feature>
<dbReference type="PROSITE" id="PS50011">
    <property type="entry name" value="PROTEIN_KINASE_DOM"/>
    <property type="match status" value="1"/>
</dbReference>
<feature type="region of interest" description="Disordered" evidence="4">
    <location>
        <begin position="1"/>
        <end position="37"/>
    </location>
</feature>
<dbReference type="Gene3D" id="2.130.10.10">
    <property type="entry name" value="YVTN repeat-like/Quinoprotein amine dehydrogenase"/>
    <property type="match status" value="3"/>
</dbReference>
<feature type="repeat" description="WD" evidence="3">
    <location>
        <begin position="592"/>
        <end position="633"/>
    </location>
</feature>
<dbReference type="PANTHER" id="PTHR22847">
    <property type="entry name" value="WD40 REPEAT PROTEIN"/>
    <property type="match status" value="1"/>
</dbReference>
<evidence type="ECO:0000259" key="5">
    <source>
        <dbReference type="PROSITE" id="PS50011"/>
    </source>
</evidence>
<dbReference type="SUPFAM" id="SSF56112">
    <property type="entry name" value="Protein kinase-like (PK-like)"/>
    <property type="match status" value="1"/>
</dbReference>
<dbReference type="Pfam" id="PF00400">
    <property type="entry name" value="WD40"/>
    <property type="match status" value="2"/>
</dbReference>
<gene>
    <name evidence="6" type="ORF">J0895_10975</name>
</gene>
<organism evidence="6 7">
    <name type="scientific">Phormidium pseudopriestleyi FRX01</name>
    <dbReference type="NCBI Taxonomy" id="1759528"/>
    <lineage>
        <taxon>Bacteria</taxon>
        <taxon>Bacillati</taxon>
        <taxon>Cyanobacteriota</taxon>
        <taxon>Cyanophyceae</taxon>
        <taxon>Oscillatoriophycideae</taxon>
        <taxon>Oscillatoriales</taxon>
        <taxon>Oscillatoriaceae</taxon>
        <taxon>Phormidium</taxon>
    </lineage>
</organism>